<keyword evidence="1" id="KW-0614">Plasmid</keyword>
<organism evidence="1 2">
    <name type="scientific">Bacillus cereus (strain 03BB102)</name>
    <dbReference type="NCBI Taxonomy" id="572264"/>
    <lineage>
        <taxon>Bacteria</taxon>
        <taxon>Bacillati</taxon>
        <taxon>Bacillota</taxon>
        <taxon>Bacilli</taxon>
        <taxon>Bacillales</taxon>
        <taxon>Bacillaceae</taxon>
        <taxon>Bacillus</taxon>
        <taxon>Bacillus cereus group</taxon>
    </lineage>
</organism>
<proteinExistence type="predicted"/>
<dbReference type="EMBL" id="CP001406">
    <property type="protein sequence ID" value="ACO25739.1"/>
    <property type="molecule type" value="Genomic_DNA"/>
</dbReference>
<accession>A0A125Y9Z9</accession>
<reference evidence="1 2" key="1">
    <citation type="submission" date="2009-02" db="EMBL/GenBank/DDBJ databases">
        <title>Genome sequence of Bacillus cereus 03BB102.</title>
        <authorList>
            <person name="Dodson R.J."/>
            <person name="Jackson P."/>
            <person name="Munk A.C."/>
            <person name="Brettin T."/>
            <person name="Bruce D."/>
            <person name="Detter C."/>
            <person name="Tapia R."/>
            <person name="Han C."/>
            <person name="Sutton G."/>
            <person name="Sims D."/>
        </authorList>
    </citation>
    <scope>NUCLEOTIDE SEQUENCE [LARGE SCALE GENOMIC DNA]</scope>
    <source>
        <strain evidence="1 2">03BB102</strain>
        <plasmid evidence="2">Plasmid p03BB102_179</plasmid>
    </source>
</reference>
<name>A0A125Y9Z9_BACC3</name>
<geneLocation type="plasmid" evidence="1 2">
    <name>p03BB102_179</name>
</geneLocation>
<dbReference type="PATRIC" id="fig|572264.18.peg.5523"/>
<evidence type="ECO:0000313" key="2">
    <source>
        <dbReference type="Proteomes" id="UP000002210"/>
    </source>
</evidence>
<sequence>MEPVLVSHQLECQFEVAIPTEKGVTDVTYLLFGELTLYLSTIIDASNREIISYIISELQTLTLDLRKLKRAGRGRKVENVIRHSD</sequence>
<dbReference type="AlphaFoldDB" id="A0A125Y9Z9"/>
<dbReference type="Proteomes" id="UP000002210">
    <property type="component" value="Plasmid p03BB102_179"/>
</dbReference>
<protein>
    <submittedName>
        <fullName evidence="1">Transposase</fullName>
    </submittedName>
</protein>
<gene>
    <name evidence="1" type="ordered locus">BCA_A0119</name>
</gene>
<dbReference type="KEGG" id="bcx:BCA_A0119"/>
<evidence type="ECO:0000313" key="1">
    <source>
        <dbReference type="EMBL" id="ACO25739.1"/>
    </source>
</evidence>